<evidence type="ECO:0000313" key="3">
    <source>
        <dbReference type="Proteomes" id="UP001196413"/>
    </source>
</evidence>
<dbReference type="EMBL" id="JAHQIW010005150">
    <property type="protein sequence ID" value="KAJ1365025.1"/>
    <property type="molecule type" value="Genomic_DNA"/>
</dbReference>
<proteinExistence type="predicted"/>
<reference evidence="2" key="1">
    <citation type="submission" date="2021-06" db="EMBL/GenBank/DDBJ databases">
        <title>Parelaphostrongylus tenuis whole genome reference sequence.</title>
        <authorList>
            <person name="Garwood T.J."/>
            <person name="Larsen P.A."/>
            <person name="Fountain-Jones N.M."/>
            <person name="Garbe J.R."/>
            <person name="Macchietto M.G."/>
            <person name="Kania S.A."/>
            <person name="Gerhold R.W."/>
            <person name="Richards J.E."/>
            <person name="Wolf T.M."/>
        </authorList>
    </citation>
    <scope>NUCLEOTIDE SEQUENCE</scope>
    <source>
        <strain evidence="2">MNPRO001-30</strain>
        <tissue evidence="2">Meninges</tissue>
    </source>
</reference>
<evidence type="ECO:0000256" key="1">
    <source>
        <dbReference type="SAM" id="MobiDB-lite"/>
    </source>
</evidence>
<name>A0AAD5MUV7_PARTN</name>
<accession>A0AAD5MUV7</accession>
<organism evidence="2 3">
    <name type="scientific">Parelaphostrongylus tenuis</name>
    <name type="common">Meningeal worm</name>
    <dbReference type="NCBI Taxonomy" id="148309"/>
    <lineage>
        <taxon>Eukaryota</taxon>
        <taxon>Metazoa</taxon>
        <taxon>Ecdysozoa</taxon>
        <taxon>Nematoda</taxon>
        <taxon>Chromadorea</taxon>
        <taxon>Rhabditida</taxon>
        <taxon>Rhabditina</taxon>
        <taxon>Rhabditomorpha</taxon>
        <taxon>Strongyloidea</taxon>
        <taxon>Metastrongylidae</taxon>
        <taxon>Parelaphostrongylus</taxon>
    </lineage>
</organism>
<comment type="caution">
    <text evidence="2">The sequence shown here is derived from an EMBL/GenBank/DDBJ whole genome shotgun (WGS) entry which is preliminary data.</text>
</comment>
<dbReference type="Proteomes" id="UP001196413">
    <property type="component" value="Unassembled WGS sequence"/>
</dbReference>
<dbReference type="AlphaFoldDB" id="A0AAD5MUV7"/>
<sequence>MLHFGNNLLHCAVNTLEEAEGERRRKRGADASLSGDEAYERKKAREEHICALESQLKKSERDKE</sequence>
<evidence type="ECO:0000313" key="2">
    <source>
        <dbReference type="EMBL" id="KAJ1365025.1"/>
    </source>
</evidence>
<gene>
    <name evidence="2" type="ORF">KIN20_025233</name>
</gene>
<protein>
    <submittedName>
        <fullName evidence="2">Uncharacterized protein</fullName>
    </submittedName>
</protein>
<feature type="region of interest" description="Disordered" evidence="1">
    <location>
        <begin position="17"/>
        <end position="44"/>
    </location>
</feature>
<keyword evidence="3" id="KW-1185">Reference proteome</keyword>